<name>W7S1U0_LYSSH</name>
<comment type="caution">
    <text evidence="1">The sequence shown here is derived from an EMBL/GenBank/DDBJ whole genome shotgun (WGS) entry which is preliminary data.</text>
</comment>
<dbReference type="EMBL" id="AYKQ01000059">
    <property type="protein sequence ID" value="EWH30678.1"/>
    <property type="molecule type" value="Genomic_DNA"/>
</dbReference>
<dbReference type="HOGENOM" id="CLU_2974095_0_0_9"/>
<dbReference type="Proteomes" id="UP000023555">
    <property type="component" value="Unassembled WGS sequence"/>
</dbReference>
<accession>W7S1U0</accession>
<protein>
    <submittedName>
        <fullName evidence="1">Uncharacterized protein</fullName>
    </submittedName>
</protein>
<organism evidence="1 2">
    <name type="scientific">Lysinibacillus sphaericus CBAM5</name>
    <dbReference type="NCBI Taxonomy" id="1400869"/>
    <lineage>
        <taxon>Bacteria</taxon>
        <taxon>Bacillati</taxon>
        <taxon>Bacillota</taxon>
        <taxon>Bacilli</taxon>
        <taxon>Bacillales</taxon>
        <taxon>Bacillaceae</taxon>
        <taxon>Lysinibacillus</taxon>
    </lineage>
</organism>
<sequence length="58" mass="7023">MSKSINKEWIPDDEFLSRIKNAIIKLKKHREIFIQTEEKSLIIRSFQKPWKHLESSNL</sequence>
<evidence type="ECO:0000313" key="2">
    <source>
        <dbReference type="Proteomes" id="UP000023555"/>
    </source>
</evidence>
<proteinExistence type="predicted"/>
<evidence type="ECO:0000313" key="1">
    <source>
        <dbReference type="EMBL" id="EWH30678.1"/>
    </source>
</evidence>
<gene>
    <name evidence="1" type="ORF">P799_24475</name>
</gene>
<reference evidence="1 2" key="1">
    <citation type="journal article" date="2015" name="Stand. Genomic Sci.">
        <title>Genome sequence and description of the mosquitocidal and heavy metal tolerant strain Lysinibacillus sphaericus CBAM5.</title>
        <authorList>
            <person name="Pena-Montenegro T.D."/>
            <person name="Lozano L."/>
            <person name="Dussan J."/>
        </authorList>
    </citation>
    <scope>NUCLEOTIDE SEQUENCE [LARGE SCALE GENOMIC DNA]</scope>
    <source>
        <strain evidence="1">CBAM5</strain>
    </source>
</reference>
<dbReference type="AlphaFoldDB" id="W7S1U0"/>